<dbReference type="PANTHER" id="PTHR34265:SF1">
    <property type="entry name" value="TYPE III PANTOTHENATE KINASE"/>
    <property type="match status" value="1"/>
</dbReference>
<dbReference type="NCBIfam" id="TIGR00671">
    <property type="entry name" value="baf"/>
    <property type="match status" value="1"/>
</dbReference>
<dbReference type="PANTHER" id="PTHR34265">
    <property type="entry name" value="TYPE III PANTOTHENATE KINASE"/>
    <property type="match status" value="1"/>
</dbReference>
<feature type="active site" description="Proton acceptor" evidence="16">
    <location>
        <position position="109"/>
    </location>
</feature>
<comment type="caution">
    <text evidence="16">Lacks conserved residue(s) required for the propagation of feature annotation.</text>
</comment>
<comment type="subcellular location">
    <subcellularLocation>
        <location evidence="3 16">Cytoplasm</location>
    </subcellularLocation>
</comment>
<evidence type="ECO:0000256" key="6">
    <source>
        <dbReference type="ARBA" id="ARBA00012102"/>
    </source>
</evidence>
<dbReference type="UniPathway" id="UPA00241">
    <property type="reaction ID" value="UER00352"/>
</dbReference>
<evidence type="ECO:0000256" key="7">
    <source>
        <dbReference type="ARBA" id="ARBA00022490"/>
    </source>
</evidence>
<keyword evidence="11 16" id="KW-0067">ATP-binding</keyword>
<evidence type="ECO:0000256" key="5">
    <source>
        <dbReference type="ARBA" id="ARBA00011738"/>
    </source>
</evidence>
<evidence type="ECO:0000256" key="3">
    <source>
        <dbReference type="ARBA" id="ARBA00004496"/>
    </source>
</evidence>
<dbReference type="GO" id="GO:0015937">
    <property type="term" value="P:coenzyme A biosynthetic process"/>
    <property type="evidence" value="ECO:0007669"/>
    <property type="project" value="UniProtKB-UniRule"/>
</dbReference>
<reference evidence="17" key="1">
    <citation type="submission" date="2020-02" db="EMBL/GenBank/DDBJ databases">
        <authorList>
            <person name="Meier V. D."/>
        </authorList>
    </citation>
    <scope>NUCLEOTIDE SEQUENCE</scope>
    <source>
        <strain evidence="17">AVDCRST_MAG17</strain>
    </source>
</reference>
<evidence type="ECO:0000256" key="15">
    <source>
        <dbReference type="ARBA" id="ARBA00040883"/>
    </source>
</evidence>
<dbReference type="GO" id="GO:0004594">
    <property type="term" value="F:pantothenate kinase activity"/>
    <property type="evidence" value="ECO:0007669"/>
    <property type="project" value="UniProtKB-UniRule"/>
</dbReference>
<feature type="binding site" evidence="16">
    <location>
        <position position="184"/>
    </location>
    <ligand>
        <name>substrate</name>
    </ligand>
</feature>
<dbReference type="GO" id="GO:0005524">
    <property type="term" value="F:ATP binding"/>
    <property type="evidence" value="ECO:0007669"/>
    <property type="project" value="UniProtKB-UniRule"/>
</dbReference>
<comment type="catalytic activity">
    <reaction evidence="1 16">
        <text>(R)-pantothenate + ATP = (R)-4'-phosphopantothenate + ADP + H(+)</text>
        <dbReference type="Rhea" id="RHEA:16373"/>
        <dbReference type="ChEBI" id="CHEBI:10986"/>
        <dbReference type="ChEBI" id="CHEBI:15378"/>
        <dbReference type="ChEBI" id="CHEBI:29032"/>
        <dbReference type="ChEBI" id="CHEBI:30616"/>
        <dbReference type="ChEBI" id="CHEBI:456216"/>
        <dbReference type="EC" id="2.7.1.33"/>
    </reaction>
</comment>
<comment type="cofactor">
    <cofactor evidence="16">
        <name>NH4(+)</name>
        <dbReference type="ChEBI" id="CHEBI:28938"/>
    </cofactor>
    <cofactor evidence="16">
        <name>K(+)</name>
        <dbReference type="ChEBI" id="CHEBI:29103"/>
    </cofactor>
    <text evidence="16">A monovalent cation. Ammonium or potassium.</text>
</comment>
<dbReference type="GO" id="GO:0046872">
    <property type="term" value="F:metal ion binding"/>
    <property type="evidence" value="ECO:0007669"/>
    <property type="project" value="UniProtKB-KW"/>
</dbReference>
<protein>
    <recommendedName>
        <fullName evidence="15 16">Type III pantothenate kinase</fullName>
        <ecNumber evidence="6 16">2.7.1.33</ecNumber>
    </recommendedName>
    <alternativeName>
        <fullName evidence="16">PanK-III</fullName>
    </alternativeName>
    <alternativeName>
        <fullName evidence="16">Pantothenic acid kinase</fullName>
    </alternativeName>
</protein>
<name>A0A6J4T1A2_9ACTN</name>
<keyword evidence="7 16" id="KW-0963">Cytoplasm</keyword>
<dbReference type="GO" id="GO:0005737">
    <property type="term" value="C:cytoplasm"/>
    <property type="evidence" value="ECO:0007669"/>
    <property type="project" value="UniProtKB-SubCell"/>
</dbReference>
<feature type="binding site" evidence="16">
    <location>
        <position position="129"/>
    </location>
    <ligand>
        <name>K(+)</name>
        <dbReference type="ChEBI" id="CHEBI:29103"/>
    </ligand>
</feature>
<comment type="pathway">
    <text evidence="4 16">Cofactor biosynthesis; coenzyme A biosynthesis; CoA from (R)-pantothenate: step 1/5.</text>
</comment>
<dbReference type="HAMAP" id="MF_01274">
    <property type="entry name" value="Pantothen_kinase_3"/>
    <property type="match status" value="1"/>
</dbReference>
<evidence type="ECO:0000256" key="12">
    <source>
        <dbReference type="ARBA" id="ARBA00022958"/>
    </source>
</evidence>
<evidence type="ECO:0000256" key="10">
    <source>
        <dbReference type="ARBA" id="ARBA00022777"/>
    </source>
</evidence>
<comment type="function">
    <text evidence="16">Catalyzes the phosphorylation of pantothenate (Pan), the first step in CoA biosynthesis.</text>
</comment>
<evidence type="ECO:0000256" key="8">
    <source>
        <dbReference type="ARBA" id="ARBA00022679"/>
    </source>
</evidence>
<evidence type="ECO:0000256" key="14">
    <source>
        <dbReference type="ARBA" id="ARBA00038036"/>
    </source>
</evidence>
<evidence type="ECO:0000256" key="9">
    <source>
        <dbReference type="ARBA" id="ARBA00022741"/>
    </source>
</evidence>
<dbReference type="Gene3D" id="3.30.420.40">
    <property type="match status" value="2"/>
</dbReference>
<dbReference type="NCBIfam" id="NF009855">
    <property type="entry name" value="PRK13321.1"/>
    <property type="match status" value="1"/>
</dbReference>
<accession>A0A6J4T1A2</accession>
<comment type="similarity">
    <text evidence="14 16">Belongs to the type III pantothenate kinase family.</text>
</comment>
<keyword evidence="10 16" id="KW-0418">Kinase</keyword>
<dbReference type="EC" id="2.7.1.33" evidence="6 16"/>
<feature type="binding site" evidence="16">
    <location>
        <begin position="107"/>
        <end position="110"/>
    </location>
    <ligand>
        <name>substrate</name>
    </ligand>
</feature>
<dbReference type="AlphaFoldDB" id="A0A6J4T1A2"/>
<dbReference type="EMBL" id="CADCVV010000155">
    <property type="protein sequence ID" value="CAA9510630.1"/>
    <property type="molecule type" value="Genomic_DNA"/>
</dbReference>
<evidence type="ECO:0000256" key="11">
    <source>
        <dbReference type="ARBA" id="ARBA00022840"/>
    </source>
</evidence>
<evidence type="ECO:0000313" key="17">
    <source>
        <dbReference type="EMBL" id="CAA9510630.1"/>
    </source>
</evidence>
<dbReference type="InterPro" id="IPR004619">
    <property type="entry name" value="Type_III_PanK"/>
</dbReference>
<dbReference type="Pfam" id="PF03309">
    <property type="entry name" value="Pan_kinase"/>
    <property type="match status" value="1"/>
</dbReference>
<gene>
    <name evidence="16" type="primary">coaX</name>
    <name evidence="17" type="ORF">AVDCRST_MAG17-1958</name>
</gene>
<evidence type="ECO:0000256" key="4">
    <source>
        <dbReference type="ARBA" id="ARBA00005225"/>
    </source>
</evidence>
<evidence type="ECO:0000256" key="16">
    <source>
        <dbReference type="HAMAP-Rule" id="MF_01274"/>
    </source>
</evidence>
<evidence type="ECO:0000256" key="13">
    <source>
        <dbReference type="ARBA" id="ARBA00022993"/>
    </source>
</evidence>
<sequence length="269" mass="28102">MILVFDVGNTETTAGLFDGPTLRAQWRVTTSTTRTPDEFGLLLRALVSSAGVDYRHVTGAAVASVVPPVTAPLLDACAHYFGVQPVNVDGRSALPIRLSVDEPLSVGADRIVNTLAASRLYATDAVVVDLGTATTYDCITRDGVFIGGVIQPGVQTSAETLFRRTSKLPATEIVPPARVIGTRTEECVRAGVFFGAVESIDGIVRRIKAEWPTGATPTVIATGGLAPLLAPHCRTIDRVDAALTLHGLRIAHELLAPAAAAPPASHAAP</sequence>
<dbReference type="SUPFAM" id="SSF53067">
    <property type="entry name" value="Actin-like ATPase domain"/>
    <property type="match status" value="2"/>
</dbReference>
<keyword evidence="13 16" id="KW-0173">Coenzyme A biosynthesis</keyword>
<comment type="cofactor">
    <cofactor evidence="2">
        <name>K(+)</name>
        <dbReference type="ChEBI" id="CHEBI:29103"/>
    </cofactor>
</comment>
<organism evidence="17">
    <name type="scientific">uncultured Solirubrobacterales bacterium</name>
    <dbReference type="NCBI Taxonomy" id="768556"/>
    <lineage>
        <taxon>Bacteria</taxon>
        <taxon>Bacillati</taxon>
        <taxon>Actinomycetota</taxon>
        <taxon>Thermoleophilia</taxon>
        <taxon>Solirubrobacterales</taxon>
        <taxon>environmental samples</taxon>
    </lineage>
</organism>
<evidence type="ECO:0000256" key="2">
    <source>
        <dbReference type="ARBA" id="ARBA00001958"/>
    </source>
</evidence>
<feature type="binding site" evidence="16">
    <location>
        <begin position="6"/>
        <end position="13"/>
    </location>
    <ligand>
        <name>ATP</name>
        <dbReference type="ChEBI" id="CHEBI:30616"/>
    </ligand>
</feature>
<comment type="subunit">
    <text evidence="5 16">Homodimer.</text>
</comment>
<keyword evidence="9 16" id="KW-0547">Nucleotide-binding</keyword>
<feature type="binding site" evidence="16">
    <location>
        <position position="132"/>
    </location>
    <ligand>
        <name>ATP</name>
        <dbReference type="ChEBI" id="CHEBI:30616"/>
    </ligand>
</feature>
<keyword evidence="16" id="KW-0479">Metal-binding</keyword>
<proteinExistence type="inferred from homology"/>
<evidence type="ECO:0000256" key="1">
    <source>
        <dbReference type="ARBA" id="ARBA00001206"/>
    </source>
</evidence>
<dbReference type="NCBIfam" id="NF009848">
    <property type="entry name" value="PRK13318.1-6"/>
    <property type="match status" value="1"/>
</dbReference>
<dbReference type="CDD" id="cd24015">
    <property type="entry name" value="ASKHA_NBD_PanK-III"/>
    <property type="match status" value="1"/>
</dbReference>
<keyword evidence="12 16" id="KW-0630">Potassium</keyword>
<dbReference type="InterPro" id="IPR043129">
    <property type="entry name" value="ATPase_NBD"/>
</dbReference>
<keyword evidence="8 16" id="KW-0808">Transferase</keyword>